<sequence>MSFIKRSFTVLLLTFSCATCASAHLSQQEKLEKTHYFSIGMNGFVGKISDGEKIYREIIKDSKAEKTFINIFKGENSTNEAKLYAACGLYTLNSKELDSFPHENNNDYVTFLQGDILYKKRFNDVIKSIRSNGCN</sequence>
<evidence type="ECO:0000256" key="1">
    <source>
        <dbReference type="SAM" id="SignalP"/>
    </source>
</evidence>
<accession>A0A1V9DI07</accession>
<comment type="caution">
    <text evidence="2">The sequence shown here is derived from an EMBL/GenBank/DDBJ whole genome shotgun (WGS) entry which is preliminary data.</text>
</comment>
<keyword evidence="1" id="KW-0732">Signal</keyword>
<dbReference type="RefSeq" id="WP_081139184.1">
    <property type="nucleotide sequence ID" value="NZ_MWUE01000016.1"/>
</dbReference>
<proteinExistence type="predicted"/>
<dbReference type="Proteomes" id="UP000192769">
    <property type="component" value="Unassembled WGS sequence"/>
</dbReference>
<dbReference type="OrthoDB" id="6522340at2"/>
<feature type="signal peptide" evidence="1">
    <location>
        <begin position="1"/>
        <end position="23"/>
    </location>
</feature>
<dbReference type="EMBL" id="MWUE01000016">
    <property type="protein sequence ID" value="OQP33488.1"/>
    <property type="molecule type" value="Genomic_DNA"/>
</dbReference>
<protein>
    <recommendedName>
        <fullName evidence="4">Lipoprotein</fullName>
    </recommendedName>
</protein>
<organism evidence="2 3">
    <name type="scientific">Pantoea latae</name>
    <dbReference type="NCBI Taxonomy" id="1964541"/>
    <lineage>
        <taxon>Bacteria</taxon>
        <taxon>Pseudomonadati</taxon>
        <taxon>Pseudomonadota</taxon>
        <taxon>Gammaproteobacteria</taxon>
        <taxon>Enterobacterales</taxon>
        <taxon>Erwiniaceae</taxon>
        <taxon>Pantoea</taxon>
    </lineage>
</organism>
<dbReference type="PROSITE" id="PS51257">
    <property type="entry name" value="PROKAR_LIPOPROTEIN"/>
    <property type="match status" value="1"/>
</dbReference>
<gene>
    <name evidence="2" type="ORF">B2J69_10480</name>
</gene>
<name>A0A1V9DI07_9GAMM</name>
<evidence type="ECO:0000313" key="3">
    <source>
        <dbReference type="Proteomes" id="UP000192769"/>
    </source>
</evidence>
<keyword evidence="3" id="KW-1185">Reference proteome</keyword>
<evidence type="ECO:0008006" key="4">
    <source>
        <dbReference type="Google" id="ProtNLM"/>
    </source>
</evidence>
<dbReference type="NCBIfam" id="NF041432">
    <property type="entry name" value="MchS3"/>
    <property type="match status" value="1"/>
</dbReference>
<evidence type="ECO:0000313" key="2">
    <source>
        <dbReference type="EMBL" id="OQP33488.1"/>
    </source>
</evidence>
<reference evidence="2 3" key="1">
    <citation type="submission" date="2017-02" db="EMBL/GenBank/DDBJ databases">
        <title>Whole genome shotgun sequence of Pantoea agglomerans strain AS1 isolated from a cycad, Zamia floridana in Central Florida, USA.</title>
        <authorList>
            <person name="Lata P."/>
            <person name="Govindarajan S."/>
            <person name="Qi F."/>
            <person name="Li J.-L."/>
            <person name="Maurya S.K."/>
            <person name="Sahoo M.K."/>
        </authorList>
    </citation>
    <scope>NUCLEOTIDE SEQUENCE [LARGE SCALE GENOMIC DNA]</scope>
    <source>
        <strain evidence="2 3">AS1</strain>
    </source>
</reference>
<dbReference type="AlphaFoldDB" id="A0A1V9DI07"/>
<feature type="chain" id="PRO_5012280333" description="Lipoprotein" evidence="1">
    <location>
        <begin position="24"/>
        <end position="135"/>
    </location>
</feature>